<evidence type="ECO:0000256" key="1">
    <source>
        <dbReference type="SAM" id="MobiDB-lite"/>
    </source>
</evidence>
<dbReference type="InterPro" id="IPR004714">
    <property type="entry name" value="Cyt_oxidase_maturation_cbb3"/>
</dbReference>
<dbReference type="Pfam" id="PF03597">
    <property type="entry name" value="FixS"/>
    <property type="match status" value="1"/>
</dbReference>
<feature type="compositionally biased region" description="Basic and acidic residues" evidence="1">
    <location>
        <begin position="61"/>
        <end position="70"/>
    </location>
</feature>
<keyword evidence="2" id="KW-0472">Membrane</keyword>
<dbReference type="Proteomes" id="UP001234585">
    <property type="component" value="Plasmid unnamed2"/>
</dbReference>
<feature type="transmembrane region" description="Helical" evidence="2">
    <location>
        <begin position="6"/>
        <end position="26"/>
    </location>
</feature>
<protein>
    <submittedName>
        <fullName evidence="3">Cbb3-type cytochrome oxidase assembly protein CcoS</fullName>
    </submittedName>
</protein>
<dbReference type="AlphaFoldDB" id="A0AA50CUE5"/>
<keyword evidence="4" id="KW-1185">Reference proteome</keyword>
<keyword evidence="3" id="KW-0614">Plasmid</keyword>
<dbReference type="PANTHER" id="PTHR41532">
    <property type="entry name" value="FIXS PROTEIN"/>
    <property type="match status" value="1"/>
</dbReference>
<feature type="region of interest" description="Disordered" evidence="1">
    <location>
        <begin position="45"/>
        <end position="70"/>
    </location>
</feature>
<keyword evidence="2" id="KW-1133">Transmembrane helix</keyword>
<accession>A0AA50CUE5</accession>
<dbReference type="RefSeq" id="WP_306040686.1">
    <property type="nucleotide sequence ID" value="NZ_CP132304.1"/>
</dbReference>
<sequence>MTAMSVLVPLSIIMGIGGLLAFLWSLRTRQYEDLDGAAVRILLDSDDDDATDPRQPVTKDGGQDGKRRPS</sequence>
<keyword evidence="2" id="KW-0812">Transmembrane</keyword>
<dbReference type="EMBL" id="CP132304">
    <property type="protein sequence ID" value="WLS00768.1"/>
    <property type="molecule type" value="Genomic_DNA"/>
</dbReference>
<evidence type="ECO:0000256" key="2">
    <source>
        <dbReference type="SAM" id="Phobius"/>
    </source>
</evidence>
<geneLocation type="plasmid" evidence="3 4">
    <name>unnamed2</name>
</geneLocation>
<evidence type="ECO:0000313" key="4">
    <source>
        <dbReference type="Proteomes" id="UP001234585"/>
    </source>
</evidence>
<organism evidence="3 4">
    <name type="scientific">Shinella sumterensis</name>
    <dbReference type="NCBI Taxonomy" id="1967501"/>
    <lineage>
        <taxon>Bacteria</taxon>
        <taxon>Pseudomonadati</taxon>
        <taxon>Pseudomonadota</taxon>
        <taxon>Alphaproteobacteria</taxon>
        <taxon>Hyphomicrobiales</taxon>
        <taxon>Rhizobiaceae</taxon>
        <taxon>Shinella</taxon>
    </lineage>
</organism>
<name>A0AA50CUE5_9HYPH</name>
<gene>
    <name evidence="3" type="primary">ccoS</name>
    <name evidence="3" type="ORF">Q9313_24735</name>
</gene>
<proteinExistence type="predicted"/>
<dbReference type="NCBIfam" id="TIGR00847">
    <property type="entry name" value="ccoS"/>
    <property type="match status" value="1"/>
</dbReference>
<dbReference type="PANTHER" id="PTHR41532:SF1">
    <property type="entry name" value="FIXS PROTEIN"/>
    <property type="match status" value="1"/>
</dbReference>
<evidence type="ECO:0000313" key="3">
    <source>
        <dbReference type="EMBL" id="WLS00768.1"/>
    </source>
</evidence>
<reference evidence="3 4" key="1">
    <citation type="submission" date="2023-08" db="EMBL/GenBank/DDBJ databases">
        <title>Pathogen: clinical or host-associated sample.</title>
        <authorList>
            <person name="Hergert J."/>
            <person name="Casey R."/>
            <person name="Wagner J."/>
            <person name="Young E.L."/>
            <person name="Oakeson K.F."/>
        </authorList>
    </citation>
    <scope>NUCLEOTIDE SEQUENCE [LARGE SCALE GENOMIC DNA]</scope>
    <source>
        <strain evidence="3 4">1760953</strain>
        <plasmid evidence="3 4">unnamed2</plasmid>
    </source>
</reference>